<dbReference type="Proteomes" id="UP001500943">
    <property type="component" value="Unassembled WGS sequence"/>
</dbReference>
<reference evidence="1 2" key="1">
    <citation type="journal article" date="2019" name="Int. J. Syst. Evol. Microbiol.">
        <title>The Global Catalogue of Microorganisms (GCM) 10K type strain sequencing project: providing services to taxonomists for standard genome sequencing and annotation.</title>
        <authorList>
            <consortium name="The Broad Institute Genomics Platform"/>
            <consortium name="The Broad Institute Genome Sequencing Center for Infectious Disease"/>
            <person name="Wu L."/>
            <person name="Ma J."/>
        </authorList>
    </citation>
    <scope>NUCLEOTIDE SEQUENCE [LARGE SCALE GENOMIC DNA]</scope>
    <source>
        <strain evidence="1 2">JCM 12762</strain>
    </source>
</reference>
<accession>A0ABN1VTI1</accession>
<keyword evidence="2" id="KW-1185">Reference proteome</keyword>
<proteinExistence type="predicted"/>
<comment type="caution">
    <text evidence="1">The sequence shown here is derived from an EMBL/GenBank/DDBJ whole genome shotgun (WGS) entry which is preliminary data.</text>
</comment>
<organism evidence="1 2">
    <name type="scientific">Rhodoglobus aureus</name>
    <dbReference type="NCBI Taxonomy" id="191497"/>
    <lineage>
        <taxon>Bacteria</taxon>
        <taxon>Bacillati</taxon>
        <taxon>Actinomycetota</taxon>
        <taxon>Actinomycetes</taxon>
        <taxon>Micrococcales</taxon>
        <taxon>Microbacteriaceae</taxon>
        <taxon>Rhodoglobus</taxon>
    </lineage>
</organism>
<gene>
    <name evidence="1" type="ORF">GCM10009655_22600</name>
</gene>
<sequence length="71" mass="7824">MLLQDDNIDSGTGKDEPRHDSCWAAARNAHGGVEFFVHETLRPSASTVLLRIVQERGPGQKKQQAAPRATR</sequence>
<protein>
    <submittedName>
        <fullName evidence="1">Uncharacterized protein</fullName>
    </submittedName>
</protein>
<dbReference type="EMBL" id="BAAAKW010000035">
    <property type="protein sequence ID" value="GAA1222500.1"/>
    <property type="molecule type" value="Genomic_DNA"/>
</dbReference>
<name>A0ABN1VTI1_9MICO</name>
<evidence type="ECO:0000313" key="2">
    <source>
        <dbReference type="Proteomes" id="UP001500943"/>
    </source>
</evidence>
<evidence type="ECO:0000313" key="1">
    <source>
        <dbReference type="EMBL" id="GAA1222500.1"/>
    </source>
</evidence>